<accession>A0A382MKS7</accession>
<keyword evidence="1" id="KW-0560">Oxidoreductase</keyword>
<name>A0A382MKS7_9ZZZZ</name>
<organism evidence="3">
    <name type="scientific">marine metagenome</name>
    <dbReference type="NCBI Taxonomy" id="408172"/>
    <lineage>
        <taxon>unclassified sequences</taxon>
        <taxon>metagenomes</taxon>
        <taxon>ecological metagenomes</taxon>
    </lineage>
</organism>
<dbReference type="SUPFAM" id="SSF51679">
    <property type="entry name" value="Bacterial luciferase-like"/>
    <property type="match status" value="1"/>
</dbReference>
<feature type="non-terminal residue" evidence="3">
    <location>
        <position position="313"/>
    </location>
</feature>
<proteinExistence type="predicted"/>
<gene>
    <name evidence="3" type="ORF">METZ01_LOCUS302438</name>
</gene>
<sequence length="313" mass="33650">MTRIGIAFSGGPGPAEIVDCVKLAESLGYESAWVAEGHGGDQFSVLTACATQTSTILLGTAISSVFVRSIPTIAMAAATVDEISGGRFILGLGSSHKVQVSPEHGMDYAKPITRVKESVGIIRTLLRDGIVQYAGETVTIENFDLWFNPKRRDIPIYLAGLFPKMISVCGEIADGLILTRSTLENSVQTRQWIAEGAQRVGRNAADIDVTSLLPTGLADSRQEAFDALRPGLAFYLGFFPRYNRLISKYGFADEAVQVAKAWVRGDRAAATNAVTDAMIEATSVVGTADQCREKIEAYRQSGIDLPIVSPFAR</sequence>
<dbReference type="Gene3D" id="3.20.20.30">
    <property type="entry name" value="Luciferase-like domain"/>
    <property type="match status" value="1"/>
</dbReference>
<dbReference type="PANTHER" id="PTHR43244">
    <property type="match status" value="1"/>
</dbReference>
<dbReference type="PANTHER" id="PTHR43244:SF1">
    <property type="entry name" value="5,10-METHYLENETETRAHYDROMETHANOPTERIN REDUCTASE"/>
    <property type="match status" value="1"/>
</dbReference>
<dbReference type="GO" id="GO:0016705">
    <property type="term" value="F:oxidoreductase activity, acting on paired donors, with incorporation or reduction of molecular oxygen"/>
    <property type="evidence" value="ECO:0007669"/>
    <property type="project" value="InterPro"/>
</dbReference>
<evidence type="ECO:0000313" key="3">
    <source>
        <dbReference type="EMBL" id="SVC49584.1"/>
    </source>
</evidence>
<evidence type="ECO:0000259" key="2">
    <source>
        <dbReference type="Pfam" id="PF00296"/>
    </source>
</evidence>
<dbReference type="AlphaFoldDB" id="A0A382MKS7"/>
<dbReference type="EMBL" id="UINC01094386">
    <property type="protein sequence ID" value="SVC49584.1"/>
    <property type="molecule type" value="Genomic_DNA"/>
</dbReference>
<reference evidence="3" key="1">
    <citation type="submission" date="2018-05" db="EMBL/GenBank/DDBJ databases">
        <authorList>
            <person name="Lanie J.A."/>
            <person name="Ng W.-L."/>
            <person name="Kazmierczak K.M."/>
            <person name="Andrzejewski T.M."/>
            <person name="Davidsen T.M."/>
            <person name="Wayne K.J."/>
            <person name="Tettelin H."/>
            <person name="Glass J.I."/>
            <person name="Rusch D."/>
            <person name="Podicherti R."/>
            <person name="Tsui H.-C.T."/>
            <person name="Winkler M.E."/>
        </authorList>
    </citation>
    <scope>NUCLEOTIDE SEQUENCE</scope>
</reference>
<protein>
    <recommendedName>
        <fullName evidence="2">Luciferase-like domain-containing protein</fullName>
    </recommendedName>
</protein>
<dbReference type="Pfam" id="PF00296">
    <property type="entry name" value="Bac_luciferase"/>
    <property type="match status" value="1"/>
</dbReference>
<dbReference type="InterPro" id="IPR011251">
    <property type="entry name" value="Luciferase-like_dom"/>
</dbReference>
<dbReference type="InterPro" id="IPR036661">
    <property type="entry name" value="Luciferase-like_sf"/>
</dbReference>
<dbReference type="InterPro" id="IPR050564">
    <property type="entry name" value="F420-G6PD/mer"/>
</dbReference>
<feature type="domain" description="Luciferase-like" evidence="2">
    <location>
        <begin position="11"/>
        <end position="304"/>
    </location>
</feature>
<evidence type="ECO:0000256" key="1">
    <source>
        <dbReference type="ARBA" id="ARBA00023002"/>
    </source>
</evidence>